<dbReference type="HOGENOM" id="CLU_2363389_0_0_1"/>
<evidence type="ECO:0000313" key="1">
    <source>
        <dbReference type="EnsemblPlants" id="OPUNC08G09210.1"/>
    </source>
</evidence>
<proteinExistence type="predicted"/>
<dbReference type="AlphaFoldDB" id="A0A0E0LTK1"/>
<keyword evidence="2" id="KW-1185">Reference proteome</keyword>
<name>A0A0E0LTK1_ORYPU</name>
<reference evidence="1" key="1">
    <citation type="submission" date="2015-04" db="UniProtKB">
        <authorList>
            <consortium name="EnsemblPlants"/>
        </authorList>
    </citation>
    <scope>IDENTIFICATION</scope>
</reference>
<dbReference type="Proteomes" id="UP000026962">
    <property type="component" value="Chromosome 8"/>
</dbReference>
<organism evidence="1">
    <name type="scientific">Oryza punctata</name>
    <name type="common">Red rice</name>
    <dbReference type="NCBI Taxonomy" id="4537"/>
    <lineage>
        <taxon>Eukaryota</taxon>
        <taxon>Viridiplantae</taxon>
        <taxon>Streptophyta</taxon>
        <taxon>Embryophyta</taxon>
        <taxon>Tracheophyta</taxon>
        <taxon>Spermatophyta</taxon>
        <taxon>Magnoliopsida</taxon>
        <taxon>Liliopsida</taxon>
        <taxon>Poales</taxon>
        <taxon>Poaceae</taxon>
        <taxon>BOP clade</taxon>
        <taxon>Oryzoideae</taxon>
        <taxon>Oryzeae</taxon>
        <taxon>Oryzinae</taxon>
        <taxon>Oryza</taxon>
    </lineage>
</organism>
<accession>A0A0E0LTK1</accession>
<protein>
    <submittedName>
        <fullName evidence="1">Uncharacterized protein</fullName>
    </submittedName>
</protein>
<sequence length="96" mass="10915">MENFQAREQLEELTLDSDKMQDIALLWCLQSLPHFVLRAHKTTLSYNLNDESTIGGEAGDYIANGDRNIKIKKNDCQAMPKNMGATPSVAPRCFWR</sequence>
<reference evidence="1" key="2">
    <citation type="submission" date="2018-05" db="EMBL/GenBank/DDBJ databases">
        <title>OpunRS2 (Oryza punctata Reference Sequence Version 2).</title>
        <authorList>
            <person name="Zhang J."/>
            <person name="Kudrna D."/>
            <person name="Lee S."/>
            <person name="Talag J."/>
            <person name="Welchert J."/>
            <person name="Wing R.A."/>
        </authorList>
    </citation>
    <scope>NUCLEOTIDE SEQUENCE [LARGE SCALE GENOMIC DNA]</scope>
</reference>
<dbReference type="Gramene" id="OPUNC08G09210.1">
    <property type="protein sequence ID" value="OPUNC08G09210.1"/>
    <property type="gene ID" value="OPUNC08G09210"/>
</dbReference>
<evidence type="ECO:0000313" key="2">
    <source>
        <dbReference type="Proteomes" id="UP000026962"/>
    </source>
</evidence>
<dbReference type="EnsemblPlants" id="OPUNC08G09210.1">
    <property type="protein sequence ID" value="OPUNC08G09210.1"/>
    <property type="gene ID" value="OPUNC08G09210"/>
</dbReference>